<dbReference type="EMBL" id="BMNT01000055">
    <property type="protein sequence ID" value="GGL16819.1"/>
    <property type="molecule type" value="Genomic_DNA"/>
</dbReference>
<keyword evidence="1" id="KW-0723">Serine/threonine-protein kinase</keyword>
<evidence type="ECO:0000259" key="2">
    <source>
        <dbReference type="Pfam" id="PF13581"/>
    </source>
</evidence>
<keyword evidence="4" id="KW-1185">Reference proteome</keyword>
<dbReference type="SUPFAM" id="SSF55874">
    <property type="entry name" value="ATPase domain of HSP90 chaperone/DNA topoisomerase II/histidine kinase"/>
    <property type="match status" value="1"/>
</dbReference>
<dbReference type="Pfam" id="PF13581">
    <property type="entry name" value="HATPase_c_2"/>
    <property type="match status" value="1"/>
</dbReference>
<protein>
    <recommendedName>
        <fullName evidence="2">Histidine kinase/HSP90-like ATPase domain-containing protein</fullName>
    </recommendedName>
</protein>
<dbReference type="CDD" id="cd16936">
    <property type="entry name" value="HATPase_RsbW-like"/>
    <property type="match status" value="1"/>
</dbReference>
<feature type="domain" description="Histidine kinase/HSP90-like ATPase" evidence="2">
    <location>
        <begin position="35"/>
        <end position="147"/>
    </location>
</feature>
<keyword evidence="1" id="KW-0418">Kinase</keyword>
<dbReference type="InterPro" id="IPR050267">
    <property type="entry name" value="Anti-sigma-factor_SerPK"/>
</dbReference>
<dbReference type="PANTHER" id="PTHR35526">
    <property type="entry name" value="ANTI-SIGMA-F FACTOR RSBW-RELATED"/>
    <property type="match status" value="1"/>
</dbReference>
<evidence type="ECO:0000256" key="1">
    <source>
        <dbReference type="ARBA" id="ARBA00022527"/>
    </source>
</evidence>
<evidence type="ECO:0000313" key="4">
    <source>
        <dbReference type="Proteomes" id="UP000645217"/>
    </source>
</evidence>
<dbReference type="InterPro" id="IPR003594">
    <property type="entry name" value="HATPase_dom"/>
</dbReference>
<sequence length="173" mass="18493">MSGAIEASRTAQDHAYGPGTPLVLLGQKWIPRDRKCVASARRFVRDIALDWAATGDTVETVELLTSEVVTNALTHGAVAQPATSVRITVGRDGGLMTVDVYDSCVAIPEPRYADFGATSGRGLAIVECLSRKWGWTLHPYGKSVWFQLAAWIPESTQTAETPEVAGSTGTTTT</sequence>
<proteinExistence type="predicted"/>
<dbReference type="AlphaFoldDB" id="A0A917RPT8"/>
<organism evidence="3 4">
    <name type="scientific">Sphaerisporangium melleum</name>
    <dbReference type="NCBI Taxonomy" id="321316"/>
    <lineage>
        <taxon>Bacteria</taxon>
        <taxon>Bacillati</taxon>
        <taxon>Actinomycetota</taxon>
        <taxon>Actinomycetes</taxon>
        <taxon>Streptosporangiales</taxon>
        <taxon>Streptosporangiaceae</taxon>
        <taxon>Sphaerisporangium</taxon>
    </lineage>
</organism>
<gene>
    <name evidence="3" type="ORF">GCM10007964_68540</name>
</gene>
<reference evidence="3" key="1">
    <citation type="journal article" date="2014" name="Int. J. Syst. Evol. Microbiol.">
        <title>Complete genome sequence of Corynebacterium casei LMG S-19264T (=DSM 44701T), isolated from a smear-ripened cheese.</title>
        <authorList>
            <consortium name="US DOE Joint Genome Institute (JGI-PGF)"/>
            <person name="Walter F."/>
            <person name="Albersmeier A."/>
            <person name="Kalinowski J."/>
            <person name="Ruckert C."/>
        </authorList>
    </citation>
    <scope>NUCLEOTIDE SEQUENCE</scope>
    <source>
        <strain evidence="3">JCM 13064</strain>
    </source>
</reference>
<dbReference type="PANTHER" id="PTHR35526:SF3">
    <property type="entry name" value="ANTI-SIGMA-F FACTOR RSBW"/>
    <property type="match status" value="1"/>
</dbReference>
<reference evidence="3" key="2">
    <citation type="submission" date="2020-09" db="EMBL/GenBank/DDBJ databases">
        <authorList>
            <person name="Sun Q."/>
            <person name="Ohkuma M."/>
        </authorList>
    </citation>
    <scope>NUCLEOTIDE SEQUENCE</scope>
    <source>
        <strain evidence="3">JCM 13064</strain>
    </source>
</reference>
<name>A0A917RPT8_9ACTN</name>
<dbReference type="GO" id="GO:0004674">
    <property type="term" value="F:protein serine/threonine kinase activity"/>
    <property type="evidence" value="ECO:0007669"/>
    <property type="project" value="UniProtKB-KW"/>
</dbReference>
<dbReference type="InterPro" id="IPR036890">
    <property type="entry name" value="HATPase_C_sf"/>
</dbReference>
<dbReference type="Proteomes" id="UP000645217">
    <property type="component" value="Unassembled WGS sequence"/>
</dbReference>
<evidence type="ECO:0000313" key="3">
    <source>
        <dbReference type="EMBL" id="GGL16819.1"/>
    </source>
</evidence>
<dbReference type="RefSeq" id="WP_189167243.1">
    <property type="nucleotide sequence ID" value="NZ_BMNT01000055.1"/>
</dbReference>
<keyword evidence="1" id="KW-0808">Transferase</keyword>
<accession>A0A917RPT8</accession>
<dbReference type="Gene3D" id="3.30.565.10">
    <property type="entry name" value="Histidine kinase-like ATPase, C-terminal domain"/>
    <property type="match status" value="1"/>
</dbReference>
<comment type="caution">
    <text evidence="3">The sequence shown here is derived from an EMBL/GenBank/DDBJ whole genome shotgun (WGS) entry which is preliminary data.</text>
</comment>